<evidence type="ECO:0000313" key="2">
    <source>
        <dbReference type="Proteomes" id="UP000539372"/>
    </source>
</evidence>
<organism evidence="1 2">
    <name type="scientific">Pacificispira spongiicola</name>
    <dbReference type="NCBI Taxonomy" id="2729598"/>
    <lineage>
        <taxon>Bacteria</taxon>
        <taxon>Pseudomonadati</taxon>
        <taxon>Pseudomonadota</taxon>
        <taxon>Alphaproteobacteria</taxon>
        <taxon>Rhodospirillales</taxon>
        <taxon>Rhodospirillaceae</taxon>
        <taxon>Pacificispira</taxon>
    </lineage>
</organism>
<dbReference type="Proteomes" id="UP000539372">
    <property type="component" value="Unassembled WGS sequence"/>
</dbReference>
<reference evidence="1 2" key="1">
    <citation type="submission" date="2020-04" db="EMBL/GenBank/DDBJ databases">
        <title>Rhodospirillaceae bacterium KN72 isolated from deep sea.</title>
        <authorList>
            <person name="Zhang D.-C."/>
        </authorList>
    </citation>
    <scope>NUCLEOTIDE SEQUENCE [LARGE SCALE GENOMIC DNA]</scope>
    <source>
        <strain evidence="1 2">KN72</strain>
    </source>
</reference>
<name>A0A7Y0E2P6_9PROT</name>
<dbReference type="EMBL" id="JABBNT010000005">
    <property type="protein sequence ID" value="NMM46129.1"/>
    <property type="molecule type" value="Genomic_DNA"/>
</dbReference>
<dbReference type="InterPro" id="IPR018642">
    <property type="entry name" value="DUF2066"/>
</dbReference>
<evidence type="ECO:0000313" key="1">
    <source>
        <dbReference type="EMBL" id="NMM46129.1"/>
    </source>
</evidence>
<dbReference type="Pfam" id="PF09839">
    <property type="entry name" value="DUF2066"/>
    <property type="match status" value="1"/>
</dbReference>
<dbReference type="RefSeq" id="WP_169626516.1">
    <property type="nucleotide sequence ID" value="NZ_JABBNT010000005.1"/>
</dbReference>
<accession>A0A7Y0E2P6</accession>
<dbReference type="AlphaFoldDB" id="A0A7Y0E2P6"/>
<gene>
    <name evidence="1" type="ORF">HH303_16675</name>
</gene>
<comment type="caution">
    <text evidence="1">The sequence shown here is derived from an EMBL/GenBank/DDBJ whole genome shotgun (WGS) entry which is preliminary data.</text>
</comment>
<sequence>MAERPSISGIFGKSGLFVALAGLLLAAGAAASPVRAQDLYAVTGLPVDERAANEVEAKQIGIANAKTRALQIVIDRLTVEPEYSPGAALHQDPQQLDLPDGERLEFMIRDLSFQNEKFGGGRYLAEMTIRFHPEEVNRFLQRAGKAYLAGPSPKAVILPIYRNETGDLLWSDANPWLDAWWRLDTPSPIVPYTVPLGDLADIAAIDVRRALNIDAAAINAIAARYQAGAVIVPVATKTPDGGMLVEVSTFGAGWPSAPELVTIHPSTLTSESAKYVDAQGEDAAPLVAAAAIVRDALDTRWKRANILRFDESAETLTARVGLVSGLTDWLSVRQVLNGLAPVKSWRLSELATNHAVVEIDFVGNTARLQQAFARSALQLTPPGAATLPGLRRDEWALVRP</sequence>
<protein>
    <submittedName>
        <fullName evidence="1">DUF2066 domain-containing protein</fullName>
    </submittedName>
</protein>
<proteinExistence type="predicted"/>
<keyword evidence="2" id="KW-1185">Reference proteome</keyword>